<accession>A0ABS8DEL9</accession>
<protein>
    <recommendedName>
        <fullName evidence="4">DUF3784 domain-containing protein</fullName>
    </recommendedName>
</protein>
<comment type="caution">
    <text evidence="2">The sequence shown here is derived from an EMBL/GenBank/DDBJ whole genome shotgun (WGS) entry which is preliminary data.</text>
</comment>
<feature type="transmembrane region" description="Helical" evidence="1">
    <location>
        <begin position="86"/>
        <end position="106"/>
    </location>
</feature>
<feature type="transmembrane region" description="Helical" evidence="1">
    <location>
        <begin position="6"/>
        <end position="24"/>
    </location>
</feature>
<evidence type="ECO:0000256" key="1">
    <source>
        <dbReference type="SAM" id="Phobius"/>
    </source>
</evidence>
<keyword evidence="3" id="KW-1185">Reference proteome</keyword>
<keyword evidence="1" id="KW-0472">Membrane</keyword>
<sequence>MQNMGGIFGILGVGCGLYIFYALYKLKSTGDITSSILLPKDVNPKTCKDKDGYIKAVAPKMAILGISTIIYGLMDLCETFVMSTGNFFWIVLVLVFVVLIWFSVTVSKLNKTYF</sequence>
<keyword evidence="1" id="KW-1133">Transmembrane helix</keyword>
<evidence type="ECO:0008006" key="4">
    <source>
        <dbReference type="Google" id="ProtNLM"/>
    </source>
</evidence>
<gene>
    <name evidence="2" type="ORF">LIZ65_06125</name>
</gene>
<organism evidence="2 3">
    <name type="scientific">Bariatricus massiliensis</name>
    <dbReference type="NCBI Taxonomy" id="1745713"/>
    <lineage>
        <taxon>Bacteria</taxon>
        <taxon>Bacillati</taxon>
        <taxon>Bacillota</taxon>
        <taxon>Clostridia</taxon>
        <taxon>Lachnospirales</taxon>
        <taxon>Lachnospiraceae</taxon>
        <taxon>Bariatricus</taxon>
    </lineage>
</organism>
<dbReference type="EMBL" id="JAJCIS010000002">
    <property type="protein sequence ID" value="MCB7386861.1"/>
    <property type="molecule type" value="Genomic_DNA"/>
</dbReference>
<feature type="transmembrane region" description="Helical" evidence="1">
    <location>
        <begin position="53"/>
        <end position="74"/>
    </location>
</feature>
<proteinExistence type="predicted"/>
<evidence type="ECO:0000313" key="3">
    <source>
        <dbReference type="Proteomes" id="UP001299546"/>
    </source>
</evidence>
<reference evidence="2 3" key="1">
    <citation type="submission" date="2021-10" db="EMBL/GenBank/DDBJ databases">
        <title>Collection of gut derived symbiotic bacterial strains cultured from healthy donors.</title>
        <authorList>
            <person name="Lin H."/>
            <person name="Littmann E."/>
            <person name="Kohout C."/>
            <person name="Pamer E.G."/>
        </authorList>
    </citation>
    <scope>NUCLEOTIDE SEQUENCE [LARGE SCALE GENOMIC DNA]</scope>
    <source>
        <strain evidence="2 3">DFI.1.165</strain>
    </source>
</reference>
<evidence type="ECO:0000313" key="2">
    <source>
        <dbReference type="EMBL" id="MCB7386861.1"/>
    </source>
</evidence>
<name>A0ABS8DEL9_9FIRM</name>
<keyword evidence="1" id="KW-0812">Transmembrane</keyword>
<dbReference type="RefSeq" id="WP_066736166.1">
    <property type="nucleotide sequence ID" value="NZ_JAJCIQ010000002.1"/>
</dbReference>
<dbReference type="Proteomes" id="UP001299546">
    <property type="component" value="Unassembled WGS sequence"/>
</dbReference>